<protein>
    <submittedName>
        <fullName evidence="2">DUF2147 domain-containing protein</fullName>
    </submittedName>
</protein>
<sequence>MKKILLFLSFIVFTYANDFLPQNAKLIGEYNSVDEDNKITGTWIIYEENNLLYGKMTKVAGYSDDKICDKCKKSYEEFDYSNDASKMKLVGAPLLYKLKKVSDTEYKNGFIIDPKSGKNYKANAKIIGDKLELRGYIGFSLLGRTQTWIKVK</sequence>
<gene>
    <name evidence="2" type="ORF">AVCANL283_00235</name>
</gene>
<dbReference type="Gene3D" id="2.40.128.520">
    <property type="match status" value="1"/>
</dbReference>
<dbReference type="Proteomes" id="UP000786183">
    <property type="component" value="Unassembled WGS sequence"/>
</dbReference>
<comment type="caution">
    <text evidence="2">The sequence shown here is derived from an EMBL/GenBank/DDBJ whole genome shotgun (WGS) entry which is preliminary data.</text>
</comment>
<feature type="domain" description="DUF2147" evidence="1">
    <location>
        <begin position="31"/>
        <end position="149"/>
    </location>
</feature>
<dbReference type="InterPro" id="IPR019223">
    <property type="entry name" value="DUF2147"/>
</dbReference>
<reference evidence="2 3" key="1">
    <citation type="submission" date="2020-07" db="EMBL/GenBank/DDBJ databases">
        <title>Transfer of Campylobacter canadensis to the novel genus Avispirillum gen. nov., that also includes two novel species recovered from migratory waterfowl: Avispirillum anseris sp. nov. and Avispirillum brantae sp. nov.</title>
        <authorList>
            <person name="Miller W.G."/>
            <person name="Chapman M.H."/>
            <person name="Yee E."/>
            <person name="Inglis G.D."/>
        </authorList>
    </citation>
    <scope>NUCLEOTIDE SEQUENCE [LARGE SCALE GENOMIC DNA]</scope>
    <source>
        <strain evidence="2 3">L283</strain>
    </source>
</reference>
<evidence type="ECO:0000313" key="2">
    <source>
        <dbReference type="EMBL" id="MBZ7986539.1"/>
    </source>
</evidence>
<evidence type="ECO:0000259" key="1">
    <source>
        <dbReference type="Pfam" id="PF09917"/>
    </source>
</evidence>
<dbReference type="EMBL" id="JACGBB010000001">
    <property type="protein sequence ID" value="MBZ7986539.1"/>
    <property type="molecule type" value="Genomic_DNA"/>
</dbReference>
<proteinExistence type="predicted"/>
<dbReference type="PANTHER" id="PTHR36919">
    <property type="entry name" value="BLR1215 PROTEIN"/>
    <property type="match status" value="1"/>
</dbReference>
<dbReference type="Pfam" id="PF09917">
    <property type="entry name" value="DUF2147"/>
    <property type="match status" value="1"/>
</dbReference>
<name>A0ABS7WR41_9BACT</name>
<dbReference type="RefSeq" id="WP_172232195.1">
    <property type="nucleotide sequence ID" value="NZ_CP035946.1"/>
</dbReference>
<accession>A0ABS7WR41</accession>
<keyword evidence="3" id="KW-1185">Reference proteome</keyword>
<organism evidence="2 3">
    <name type="scientific">Campylobacter canadensis</name>
    <dbReference type="NCBI Taxonomy" id="449520"/>
    <lineage>
        <taxon>Bacteria</taxon>
        <taxon>Pseudomonadati</taxon>
        <taxon>Campylobacterota</taxon>
        <taxon>Epsilonproteobacteria</taxon>
        <taxon>Campylobacterales</taxon>
        <taxon>Campylobacteraceae</taxon>
        <taxon>Campylobacter</taxon>
    </lineage>
</organism>
<evidence type="ECO:0000313" key="3">
    <source>
        <dbReference type="Proteomes" id="UP000786183"/>
    </source>
</evidence>
<dbReference type="PANTHER" id="PTHR36919:SF3">
    <property type="entry name" value="BLL5882 PROTEIN"/>
    <property type="match status" value="1"/>
</dbReference>